<keyword evidence="1" id="KW-0378">Hydrolase</keyword>
<reference evidence="1 2" key="1">
    <citation type="submission" date="2020-07" db="EMBL/GenBank/DDBJ databases">
        <title>Huge and variable diversity of episymbiotic CPR bacteria and DPANN archaea in groundwater ecosystems.</title>
        <authorList>
            <person name="He C.Y."/>
            <person name="Keren R."/>
            <person name="Whittaker M."/>
            <person name="Farag I.F."/>
            <person name="Doudna J."/>
            <person name="Cate J.H.D."/>
            <person name="Banfield J.F."/>
        </authorList>
    </citation>
    <scope>NUCLEOTIDE SEQUENCE [LARGE SCALE GENOMIC DNA]</scope>
    <source>
        <strain evidence="1">NC_groundwater_70_Ag_B-0.1um_54_66</strain>
    </source>
</reference>
<organism evidence="1 2">
    <name type="scientific">Micavibrio aeruginosavorus</name>
    <dbReference type="NCBI Taxonomy" id="349221"/>
    <lineage>
        <taxon>Bacteria</taxon>
        <taxon>Pseudomonadati</taxon>
        <taxon>Bdellovibrionota</taxon>
        <taxon>Bdellovibrionia</taxon>
        <taxon>Bdellovibrionales</taxon>
        <taxon>Pseudobdellovibrionaceae</taxon>
        <taxon>Micavibrio</taxon>
    </lineage>
</organism>
<dbReference type="InterPro" id="IPR010247">
    <property type="entry name" value="HutG_amidohyd"/>
</dbReference>
<proteinExistence type="predicted"/>
<evidence type="ECO:0000313" key="1">
    <source>
        <dbReference type="EMBL" id="QQG35378.1"/>
    </source>
</evidence>
<dbReference type="NCBIfam" id="TIGR02017">
    <property type="entry name" value="hutG_amidohyd"/>
    <property type="match status" value="1"/>
</dbReference>
<dbReference type="EC" id="3.5.1.68" evidence="1"/>
<dbReference type="SUPFAM" id="SSF53187">
    <property type="entry name" value="Zn-dependent exopeptidases"/>
    <property type="match status" value="1"/>
</dbReference>
<evidence type="ECO:0000313" key="2">
    <source>
        <dbReference type="Proteomes" id="UP000595362"/>
    </source>
</evidence>
<dbReference type="GO" id="GO:0050129">
    <property type="term" value="F:N-formylglutamate deformylase activity"/>
    <property type="evidence" value="ECO:0007669"/>
    <property type="project" value="UniProtKB-EC"/>
</dbReference>
<dbReference type="AlphaFoldDB" id="A0A7T5R0P4"/>
<name>A0A7T5R0P4_9BACT</name>
<dbReference type="Pfam" id="PF05013">
    <property type="entry name" value="FGase"/>
    <property type="match status" value="1"/>
</dbReference>
<accession>A0A7T5R0P4</accession>
<dbReference type="EMBL" id="CP066681">
    <property type="protein sequence ID" value="QQG35378.1"/>
    <property type="molecule type" value="Genomic_DNA"/>
</dbReference>
<sequence length="270" mass="30460">MNVFSLTEGRSPLIISIPHAGTYVPDEIRACLTPAALRFPDTDWHIPRLYDFATDMGATVISANYSRYVIDLNRPPDNAALYPGQTKVPLCPDETFEGEEIYLEGLAPDEGEVSRRLVSYWQPYHDQLERQIDRIKQAHGYAILYDAHSIKGELPRLFEGRLPDMNLGTARGYSCCPALEQAAYKVMQGCSYSAVLNGRFIGGYITRHYGDPVQDVHALQMELVRENYMNEDDFSFAEDCAVNLRIALRSVLQSLLDWGIATYKPLRTTA</sequence>
<gene>
    <name evidence="1" type="primary">hutG</name>
    <name evidence="1" type="ORF">HYS17_07430</name>
</gene>
<dbReference type="Gene3D" id="3.40.630.40">
    <property type="entry name" value="Zn-dependent exopeptidases"/>
    <property type="match status" value="1"/>
</dbReference>
<protein>
    <submittedName>
        <fullName evidence="1">N-formylglutamate deformylase</fullName>
        <ecNumber evidence="1">3.5.1.68</ecNumber>
    </submittedName>
</protein>
<dbReference type="Proteomes" id="UP000595362">
    <property type="component" value="Chromosome"/>
</dbReference>
<dbReference type="InterPro" id="IPR007709">
    <property type="entry name" value="N-FG_amidohydro"/>
</dbReference>